<dbReference type="PANTHER" id="PTHR12652:SF50">
    <property type="entry name" value="PEROXIN 11"/>
    <property type="match status" value="1"/>
</dbReference>
<accession>A0A9P7L3R6</accession>
<dbReference type="PANTHER" id="PTHR12652">
    <property type="entry name" value="PEROXISOMAL BIOGENESIS FACTOR 11"/>
    <property type="match status" value="1"/>
</dbReference>
<name>A0A9P7L3R6_9HYPO</name>
<dbReference type="Pfam" id="PF05648">
    <property type="entry name" value="PEX11"/>
    <property type="match status" value="1"/>
</dbReference>
<evidence type="ECO:0000256" key="3">
    <source>
        <dbReference type="ARBA" id="ARBA00023140"/>
    </source>
</evidence>
<keyword evidence="1" id="KW-0962">Peroxisome biogenesis</keyword>
<evidence type="ECO:0000256" key="1">
    <source>
        <dbReference type="ARBA" id="ARBA00022593"/>
    </source>
</evidence>
<feature type="transmembrane region" description="Helical" evidence="5">
    <location>
        <begin position="122"/>
        <end position="141"/>
    </location>
</feature>
<reference evidence="6" key="2">
    <citation type="submission" date="2020-10" db="EMBL/GenBank/DDBJ databases">
        <authorList>
            <person name="Peck L.D."/>
            <person name="Nowell R.W."/>
            <person name="Flood J."/>
            <person name="Ryan M.J."/>
            <person name="Barraclough T.G."/>
        </authorList>
    </citation>
    <scope>NUCLEOTIDE SEQUENCE</scope>
    <source>
        <strain evidence="6">IMI 127659i</strain>
    </source>
</reference>
<evidence type="ECO:0000256" key="2">
    <source>
        <dbReference type="ARBA" id="ARBA00023136"/>
    </source>
</evidence>
<keyword evidence="5" id="KW-1133">Transmembrane helix</keyword>
<evidence type="ECO:0000313" key="6">
    <source>
        <dbReference type="EMBL" id="KAG5763061.1"/>
    </source>
</evidence>
<keyword evidence="2 5" id="KW-0472">Membrane</keyword>
<organism evidence="6 7">
    <name type="scientific">Fusarium xylarioides</name>
    <dbReference type="NCBI Taxonomy" id="221167"/>
    <lineage>
        <taxon>Eukaryota</taxon>
        <taxon>Fungi</taxon>
        <taxon>Dikarya</taxon>
        <taxon>Ascomycota</taxon>
        <taxon>Pezizomycotina</taxon>
        <taxon>Sordariomycetes</taxon>
        <taxon>Hypocreomycetidae</taxon>
        <taxon>Hypocreales</taxon>
        <taxon>Nectriaceae</taxon>
        <taxon>Fusarium</taxon>
        <taxon>Fusarium fujikuroi species complex</taxon>
    </lineage>
</organism>
<dbReference type="Proteomes" id="UP000750502">
    <property type="component" value="Unassembled WGS sequence"/>
</dbReference>
<dbReference type="AlphaFoldDB" id="A0A9P7L3R6"/>
<proteinExistence type="predicted"/>
<gene>
    <name evidence="6" type="ORF">H9Q72_008854</name>
</gene>
<dbReference type="OrthoDB" id="411017at2759"/>
<dbReference type="GO" id="GO:0016559">
    <property type="term" value="P:peroxisome fission"/>
    <property type="evidence" value="ECO:0007669"/>
    <property type="project" value="InterPro"/>
</dbReference>
<dbReference type="GO" id="GO:0005778">
    <property type="term" value="C:peroxisomal membrane"/>
    <property type="evidence" value="ECO:0007669"/>
    <property type="project" value="UniProtKB-SubCell"/>
</dbReference>
<evidence type="ECO:0000256" key="5">
    <source>
        <dbReference type="SAM" id="Phobius"/>
    </source>
</evidence>
<protein>
    <recommendedName>
        <fullName evidence="8">Peroxisomal biogenesis factor 11</fullName>
    </recommendedName>
</protein>
<comment type="subcellular location">
    <subcellularLocation>
        <location evidence="4">Peroxisome membrane</location>
    </subcellularLocation>
</comment>
<comment type="caution">
    <text evidence="6">The sequence shown here is derived from an EMBL/GenBank/DDBJ whole genome shotgun (WGS) entry which is preliminary data.</text>
</comment>
<evidence type="ECO:0008006" key="8">
    <source>
        <dbReference type="Google" id="ProtNLM"/>
    </source>
</evidence>
<keyword evidence="5" id="KW-0812">Transmembrane</keyword>
<evidence type="ECO:0000313" key="7">
    <source>
        <dbReference type="Proteomes" id="UP000750502"/>
    </source>
</evidence>
<evidence type="ECO:0000256" key="4">
    <source>
        <dbReference type="ARBA" id="ARBA00046271"/>
    </source>
</evidence>
<dbReference type="EMBL" id="JADFTT010000332">
    <property type="protein sequence ID" value="KAG5763061.1"/>
    <property type="molecule type" value="Genomic_DNA"/>
</dbReference>
<sequence length="288" mass="31941">MRFTTAERDILLKLLIFSSRTTAWLLGRNNAPIASIQRWQLLMKQLALTAKILRTGRFIQQFNCAAAGALTRKKHQDYFLAYVTVIRQLLIAVYLTFDNATIANSIGFIPWKGARRLEIRAFRIWFAAGVCGIITQIYSLYQLNLPNQDPEKQLSFKKHASKLQLLAGICDVTVSSVAAGLIKLDEGVVCGVLGFWAASFQKRDLGDICVLGLDRVVMAPKLIADLGALFDSAGYSSKVDGEKILGEGDKADLRNVQRMTGSETPSYFIRPFTPVTEHSNRGPSLVKV</sequence>
<keyword evidence="3" id="KW-0576">Peroxisome</keyword>
<reference evidence="6" key="1">
    <citation type="journal article" date="2020" name="bioRxiv">
        <title>Historical genomics reveals the evolutionary mechanisms behind multiple outbreaks of the host-specific coffee wilt pathogen Fusarium xylarioides.</title>
        <authorList>
            <person name="Peck D."/>
            <person name="Nowell R.W."/>
            <person name="Flood J."/>
            <person name="Ryan M.J."/>
            <person name="Barraclough T.G."/>
        </authorList>
    </citation>
    <scope>NUCLEOTIDE SEQUENCE</scope>
    <source>
        <strain evidence="6">IMI 127659i</strain>
    </source>
</reference>
<keyword evidence="7" id="KW-1185">Reference proteome</keyword>
<dbReference type="InterPro" id="IPR008733">
    <property type="entry name" value="PEX11"/>
</dbReference>